<reference evidence="4" key="1">
    <citation type="submission" date="2018-05" db="EMBL/GenBank/DDBJ databases">
        <authorList>
            <person name="Lanie J.A."/>
            <person name="Ng W.-L."/>
            <person name="Kazmierczak K.M."/>
            <person name="Andrzejewski T.M."/>
            <person name="Davidsen T.M."/>
            <person name="Wayne K.J."/>
            <person name="Tettelin H."/>
            <person name="Glass J.I."/>
            <person name="Rusch D."/>
            <person name="Podicherti R."/>
            <person name="Tsui H.-C.T."/>
            <person name="Winkler M.E."/>
        </authorList>
    </citation>
    <scope>NUCLEOTIDE SEQUENCE</scope>
</reference>
<dbReference type="PANTHER" id="PTHR48081">
    <property type="entry name" value="AB HYDROLASE SUPERFAMILY PROTEIN C4A8.06C"/>
    <property type="match status" value="1"/>
</dbReference>
<evidence type="ECO:0000256" key="2">
    <source>
        <dbReference type="ARBA" id="ARBA00022801"/>
    </source>
</evidence>
<dbReference type="InterPro" id="IPR029058">
    <property type="entry name" value="AB_hydrolase_fold"/>
</dbReference>
<evidence type="ECO:0000313" key="4">
    <source>
        <dbReference type="EMBL" id="SUZ65704.1"/>
    </source>
</evidence>
<dbReference type="Pfam" id="PF07859">
    <property type="entry name" value="Abhydrolase_3"/>
    <property type="match status" value="1"/>
</dbReference>
<comment type="similarity">
    <text evidence="1">Belongs to the 'GDXG' lipolytic enzyme family.</text>
</comment>
<dbReference type="PROSITE" id="PS01173">
    <property type="entry name" value="LIPASE_GDXG_HIS"/>
    <property type="match status" value="1"/>
</dbReference>
<dbReference type="GO" id="GO:0016787">
    <property type="term" value="F:hydrolase activity"/>
    <property type="evidence" value="ECO:0007669"/>
    <property type="project" value="UniProtKB-KW"/>
</dbReference>
<name>A0A381PGD5_9ZZZZ</name>
<accession>A0A381PGD5</accession>
<dbReference type="EMBL" id="UINC01000966">
    <property type="protein sequence ID" value="SUZ65704.1"/>
    <property type="molecule type" value="Genomic_DNA"/>
</dbReference>
<dbReference type="AlphaFoldDB" id="A0A381PGD5"/>
<organism evidence="4">
    <name type="scientific">marine metagenome</name>
    <dbReference type="NCBI Taxonomy" id="408172"/>
    <lineage>
        <taxon>unclassified sequences</taxon>
        <taxon>metagenomes</taxon>
        <taxon>ecological metagenomes</taxon>
    </lineage>
</organism>
<dbReference type="Gene3D" id="3.40.50.1820">
    <property type="entry name" value="alpha/beta hydrolase"/>
    <property type="match status" value="1"/>
</dbReference>
<dbReference type="InterPro" id="IPR050300">
    <property type="entry name" value="GDXG_lipolytic_enzyme"/>
</dbReference>
<feature type="domain" description="Alpha/beta hydrolase fold-3" evidence="3">
    <location>
        <begin position="76"/>
        <end position="280"/>
    </location>
</feature>
<sequence>MTENMDPLANAFNERSPKDINDFRNILDEAVESSGANENLPEIGDFLTGVLISTKDDHSLTTDIHIPKGEGPFPILVYFHGGGWISGSPKSHRRICHRFAEAGFLVFNVDYALAPENPFPQGFDECCESLRWVVANALEYGGDSNRLAVGGDSAGGNLTAACAAVFAEDDRIDIKKILLIYGVFDFSTMGEATDNLEMDSPDLLMEMMVGSYLGADPDEGILSDPRVSPIYVAHKLPPAHILCGTLDGLITGSRLLAEKLRSEGIENEEFYYENMPHGFLHFEEIYPESRQAIDRMINFLNS</sequence>
<evidence type="ECO:0000259" key="3">
    <source>
        <dbReference type="Pfam" id="PF07859"/>
    </source>
</evidence>
<evidence type="ECO:0000256" key="1">
    <source>
        <dbReference type="ARBA" id="ARBA00010515"/>
    </source>
</evidence>
<dbReference type="SUPFAM" id="SSF53474">
    <property type="entry name" value="alpha/beta-Hydrolases"/>
    <property type="match status" value="1"/>
</dbReference>
<keyword evidence="2" id="KW-0378">Hydrolase</keyword>
<dbReference type="InterPro" id="IPR013094">
    <property type="entry name" value="AB_hydrolase_3"/>
</dbReference>
<protein>
    <recommendedName>
        <fullName evidence="3">Alpha/beta hydrolase fold-3 domain-containing protein</fullName>
    </recommendedName>
</protein>
<dbReference type="InterPro" id="IPR002168">
    <property type="entry name" value="Lipase_GDXG_HIS_AS"/>
</dbReference>
<gene>
    <name evidence="4" type="ORF">METZ01_LOCUS18558</name>
</gene>
<proteinExistence type="inferred from homology"/>